<protein>
    <recommendedName>
        <fullName evidence="4">Threonine synthase</fullName>
        <ecNumber evidence="4">4.2.3.1</ecNumber>
    </recommendedName>
</protein>
<dbReference type="PANTHER" id="PTHR43515:SF1">
    <property type="entry name" value="THREONINE SYNTHASE-LIKE 1"/>
    <property type="match status" value="1"/>
</dbReference>
<dbReference type="Gene3D" id="3.90.1380.10">
    <property type="entry name" value="Threonine synthase, N-terminal domain"/>
    <property type="match status" value="1"/>
</dbReference>
<dbReference type="EC" id="4.2.3.1" evidence="4"/>
<dbReference type="InterPro" id="IPR029144">
    <property type="entry name" value="Thr_synth_N"/>
</dbReference>
<evidence type="ECO:0000259" key="6">
    <source>
        <dbReference type="Pfam" id="PF00291"/>
    </source>
</evidence>
<evidence type="ECO:0000256" key="5">
    <source>
        <dbReference type="PIRSR" id="PIRSR604450-51"/>
    </source>
</evidence>
<dbReference type="GO" id="GO:0005737">
    <property type="term" value="C:cytoplasm"/>
    <property type="evidence" value="ECO:0007669"/>
    <property type="project" value="TreeGrafter"/>
</dbReference>
<gene>
    <name evidence="8" type="ORF">HMPREF3182_01054</name>
</gene>
<reference evidence="9" key="1">
    <citation type="submission" date="2016-01" db="EMBL/GenBank/DDBJ databases">
        <authorList>
            <person name="Mitreva M."/>
            <person name="Pepin K.H."/>
            <person name="Mihindukulasuriya K.A."/>
            <person name="Fulton R."/>
            <person name="Fronick C."/>
            <person name="O'Laughlin M."/>
            <person name="Miner T."/>
            <person name="Herter B."/>
            <person name="Rosa B.A."/>
            <person name="Cordes M."/>
            <person name="Tomlinson C."/>
            <person name="Wollam A."/>
            <person name="Palsikar V.B."/>
            <person name="Mardis E.R."/>
            <person name="Wilson R.K."/>
        </authorList>
    </citation>
    <scope>NUCLEOTIDE SEQUENCE [LARGE SCALE GENOMIC DNA]</scope>
    <source>
        <strain evidence="9">KA00182</strain>
    </source>
</reference>
<dbReference type="AlphaFoldDB" id="A0A134CEK9"/>
<comment type="cofactor">
    <cofactor evidence="1 5">
        <name>pyridoxal 5'-phosphate</name>
        <dbReference type="ChEBI" id="CHEBI:597326"/>
    </cofactor>
</comment>
<comment type="similarity">
    <text evidence="2">Belongs to the threonine synthase family.</text>
</comment>
<feature type="modified residue" description="N6-(pyridoxal phosphate)lysine" evidence="5">
    <location>
        <position position="111"/>
    </location>
</feature>
<dbReference type="EMBL" id="LSDT01000044">
    <property type="protein sequence ID" value="KXB90631.1"/>
    <property type="molecule type" value="Genomic_DNA"/>
</dbReference>
<dbReference type="SUPFAM" id="SSF53686">
    <property type="entry name" value="Tryptophan synthase beta subunit-like PLP-dependent enzymes"/>
    <property type="match status" value="1"/>
</dbReference>
<dbReference type="CDD" id="cd01560">
    <property type="entry name" value="Thr-synth_2"/>
    <property type="match status" value="1"/>
</dbReference>
<accession>A0A134CEK9</accession>
<dbReference type="InterPro" id="IPR001926">
    <property type="entry name" value="TrpB-like_PALP"/>
</dbReference>
<dbReference type="InterPro" id="IPR037158">
    <property type="entry name" value="Thr_synth_N_sf"/>
</dbReference>
<keyword evidence="9" id="KW-1185">Reference proteome</keyword>
<keyword evidence="3 5" id="KW-0663">Pyridoxal phosphate</keyword>
<dbReference type="GO" id="GO:0004795">
    <property type="term" value="F:threonine synthase activity"/>
    <property type="evidence" value="ECO:0007669"/>
    <property type="project" value="UniProtKB-UniRule"/>
</dbReference>
<dbReference type="NCBIfam" id="TIGR00260">
    <property type="entry name" value="thrC"/>
    <property type="match status" value="1"/>
</dbReference>
<evidence type="ECO:0000256" key="1">
    <source>
        <dbReference type="ARBA" id="ARBA00001933"/>
    </source>
</evidence>
<comment type="caution">
    <text evidence="8">The sequence shown here is derived from an EMBL/GenBank/DDBJ whole genome shotgun (WGS) entry which is preliminary data.</text>
</comment>
<dbReference type="STRING" id="1588748.HMPREF3182_01054"/>
<dbReference type="Pfam" id="PF14821">
    <property type="entry name" value="Thr_synth_N"/>
    <property type="match status" value="1"/>
</dbReference>
<sequence>MKYKSTRSSVTVNAMEALLHGLAMDGGLYVPETFPQEVLVHKEWQGLSYEEIATCVLSYFFSEIDKDTLGAMIHKAYGNGRFAAAEVVPFHSLDTDLTVAELFHGPTLAFKDLALSLFPHLLVAAKERTNEKKDILILTATSGDTGKAALEAFKDIDGISIIVFYPHDGVSPMQALQMQTQTGNNVHVLGLQGNFDEAQAFVKEVFTDSQVREKIAQRGYIFSSANSINIGRLLPQIVYYVWTYAQLIERGCITQGEAFNVVVPTGNFGNILAAYMAKRMGIPIHTLLCASNENHILTDFLQMGIYNEKRPFYKTTSPSMDIVRSSNLERFLYYVMGEDTTHMIRWQEQIQNNKQATVPTKVLQQIQKEMLGGYASDEIILESIRQVYDRDGYLLDPHTAVGYAVYQKYKRNHLLPSRHTVLMATAHPYKFPLTVHQALGLANTTDPFTALLQLQDMTGIAIPRALHELSHKKRRFMSAVSSSQLESAVLEAADFMKKRSDMHE</sequence>
<evidence type="ECO:0000313" key="8">
    <source>
        <dbReference type="EMBL" id="KXB90631.1"/>
    </source>
</evidence>
<feature type="domain" description="Tryptophan synthase beta chain-like PALP" evidence="6">
    <location>
        <begin position="101"/>
        <end position="423"/>
    </location>
</feature>
<dbReference type="PATRIC" id="fig|1588748.3.peg.1013"/>
<evidence type="ECO:0000259" key="7">
    <source>
        <dbReference type="Pfam" id="PF14821"/>
    </source>
</evidence>
<dbReference type="InterPro" id="IPR036052">
    <property type="entry name" value="TrpB-like_PALP_sf"/>
</dbReference>
<dbReference type="GO" id="GO:0009088">
    <property type="term" value="P:threonine biosynthetic process"/>
    <property type="evidence" value="ECO:0007669"/>
    <property type="project" value="UniProtKB-UniRule"/>
</dbReference>
<proteinExistence type="inferred from homology"/>
<evidence type="ECO:0000256" key="4">
    <source>
        <dbReference type="NCBIfam" id="TIGR00260"/>
    </source>
</evidence>
<evidence type="ECO:0000256" key="2">
    <source>
        <dbReference type="ARBA" id="ARBA00005517"/>
    </source>
</evidence>
<dbReference type="Gene3D" id="3.40.50.1100">
    <property type="match status" value="2"/>
</dbReference>
<dbReference type="Proteomes" id="UP000070160">
    <property type="component" value="Unassembled WGS sequence"/>
</dbReference>
<evidence type="ECO:0000313" key="9">
    <source>
        <dbReference type="Proteomes" id="UP000070160"/>
    </source>
</evidence>
<dbReference type="Pfam" id="PF00291">
    <property type="entry name" value="PALP"/>
    <property type="match status" value="1"/>
</dbReference>
<organism evidence="8 9">
    <name type="scientific">Megasphaera hutchinsoni</name>
    <dbReference type="NCBI Taxonomy" id="1588748"/>
    <lineage>
        <taxon>Bacteria</taxon>
        <taxon>Bacillati</taxon>
        <taxon>Bacillota</taxon>
        <taxon>Negativicutes</taxon>
        <taxon>Veillonellales</taxon>
        <taxon>Veillonellaceae</taxon>
        <taxon>Megasphaera</taxon>
    </lineage>
</organism>
<name>A0A134CEK9_9FIRM</name>
<dbReference type="PANTHER" id="PTHR43515">
    <property type="entry name" value="THREONINE SYNTHASE-LIKE 1"/>
    <property type="match status" value="1"/>
</dbReference>
<feature type="domain" description="Threonine synthase N-terminal" evidence="7">
    <location>
        <begin position="2"/>
        <end position="77"/>
    </location>
</feature>
<dbReference type="InterPro" id="IPR004450">
    <property type="entry name" value="Thr_synthase-like"/>
</dbReference>
<evidence type="ECO:0000256" key="3">
    <source>
        <dbReference type="ARBA" id="ARBA00022898"/>
    </source>
</evidence>
<dbReference type="RefSeq" id="WP_062485824.1">
    <property type="nucleotide sequence ID" value="NZ_KQ960952.1"/>
</dbReference>